<dbReference type="AlphaFoldDB" id="A0A6S7HJX4"/>
<name>A0A6S7HJX4_PARCT</name>
<comment type="caution">
    <text evidence="4">The sequence shown here is derived from an EMBL/GenBank/DDBJ whole genome shotgun (WGS) entry which is preliminary data.</text>
</comment>
<evidence type="ECO:0000259" key="3">
    <source>
        <dbReference type="Pfam" id="PF00685"/>
    </source>
</evidence>
<evidence type="ECO:0000313" key="4">
    <source>
        <dbReference type="EMBL" id="CAB4005016.1"/>
    </source>
</evidence>
<dbReference type="EMBL" id="CACRXK020005074">
    <property type="protein sequence ID" value="CAB4005016.1"/>
    <property type="molecule type" value="Genomic_DNA"/>
</dbReference>
<organism evidence="4 5">
    <name type="scientific">Paramuricea clavata</name>
    <name type="common">Red gorgonian</name>
    <name type="synonym">Violescent sea-whip</name>
    <dbReference type="NCBI Taxonomy" id="317549"/>
    <lineage>
        <taxon>Eukaryota</taxon>
        <taxon>Metazoa</taxon>
        <taxon>Cnidaria</taxon>
        <taxon>Anthozoa</taxon>
        <taxon>Octocorallia</taxon>
        <taxon>Malacalcyonacea</taxon>
        <taxon>Plexauridae</taxon>
        <taxon>Paramuricea</taxon>
    </lineage>
</organism>
<dbReference type="Proteomes" id="UP001152795">
    <property type="component" value="Unassembled WGS sequence"/>
</dbReference>
<dbReference type="Gene3D" id="3.40.50.300">
    <property type="entry name" value="P-loop containing nucleotide triphosphate hydrolases"/>
    <property type="match status" value="1"/>
</dbReference>
<evidence type="ECO:0000313" key="5">
    <source>
        <dbReference type="Proteomes" id="UP001152795"/>
    </source>
</evidence>
<dbReference type="SUPFAM" id="SSF52540">
    <property type="entry name" value="P-loop containing nucleoside triphosphate hydrolases"/>
    <property type="match status" value="1"/>
</dbReference>
<sequence>MDFTYNTFYIIEQQIPFGKSYTFILSVLVMSTSQGGNPAIERLNQRMSRLTTMEGRQKVLGFVPRSSDVIVATPMKCGTTWMQQIMHQLRSGGDMTFTDIDEVVPWIELAYDVGLDLDAEHKYQPRCFKTHASYDVCPKGGKYILVYREPCASFYSAFNFFTGIHFQPEEVTLDEFVKNMISPNKKIRANYFQHLLSWWPKRNDPNVLFLLYEDMLDDLGSAVRAVASFMGIDDEASITNAVKMSTFDFMKQSRDKFASNLVSSHRNKALGISEGVRLHRVATGSATKGREIMDEWTKQAAQEMWNEIVTKETGFQDYSDFREALKREKQS</sequence>
<dbReference type="OrthoDB" id="5946641at2759"/>
<keyword evidence="2" id="KW-0808">Transferase</keyword>
<dbReference type="PANTHER" id="PTHR11783">
    <property type="entry name" value="SULFOTRANSFERASE SULT"/>
    <property type="match status" value="1"/>
</dbReference>
<dbReference type="GO" id="GO:0008146">
    <property type="term" value="F:sulfotransferase activity"/>
    <property type="evidence" value="ECO:0007669"/>
    <property type="project" value="InterPro"/>
</dbReference>
<evidence type="ECO:0000256" key="1">
    <source>
        <dbReference type="ARBA" id="ARBA00005771"/>
    </source>
</evidence>
<comment type="similarity">
    <text evidence="1">Belongs to the sulfotransferase 1 family.</text>
</comment>
<accession>A0A6S7HJX4</accession>
<dbReference type="InterPro" id="IPR027417">
    <property type="entry name" value="P-loop_NTPase"/>
</dbReference>
<dbReference type="InterPro" id="IPR000863">
    <property type="entry name" value="Sulfotransferase_dom"/>
</dbReference>
<gene>
    <name evidence="4" type="ORF">PACLA_8A030843</name>
</gene>
<protein>
    <submittedName>
        <fullName evidence="4">Sulfotransferase domain-containing</fullName>
    </submittedName>
</protein>
<evidence type="ECO:0000256" key="2">
    <source>
        <dbReference type="ARBA" id="ARBA00022679"/>
    </source>
</evidence>
<dbReference type="Pfam" id="PF00685">
    <property type="entry name" value="Sulfotransfer_1"/>
    <property type="match status" value="1"/>
</dbReference>
<keyword evidence="5" id="KW-1185">Reference proteome</keyword>
<feature type="domain" description="Sulfotransferase" evidence="3">
    <location>
        <begin position="67"/>
        <end position="265"/>
    </location>
</feature>
<reference evidence="4" key="1">
    <citation type="submission" date="2020-04" db="EMBL/GenBank/DDBJ databases">
        <authorList>
            <person name="Alioto T."/>
            <person name="Alioto T."/>
            <person name="Gomez Garrido J."/>
        </authorList>
    </citation>
    <scope>NUCLEOTIDE SEQUENCE</scope>
    <source>
        <strain evidence="4">A484AB</strain>
    </source>
</reference>
<proteinExistence type="inferred from homology"/>